<accession>A0A443HXB9</accession>
<reference evidence="4 5" key="1">
    <citation type="journal article" date="2018" name="Front. Microbiol.">
        <title>Genomic and genetic insights into a cosmopolitan fungus, Paecilomyces variotii (Eurotiales).</title>
        <authorList>
            <person name="Urquhart A.S."/>
            <person name="Mondo S.J."/>
            <person name="Makela M.R."/>
            <person name="Hane J.K."/>
            <person name="Wiebenga A."/>
            <person name="He G."/>
            <person name="Mihaltcheva S."/>
            <person name="Pangilinan J."/>
            <person name="Lipzen A."/>
            <person name="Barry K."/>
            <person name="de Vries R.P."/>
            <person name="Grigoriev I.V."/>
            <person name="Idnurm A."/>
        </authorList>
    </citation>
    <scope>NUCLEOTIDE SEQUENCE [LARGE SCALE GENOMIC DNA]</scope>
    <source>
        <strain evidence="4 5">CBS 101075</strain>
    </source>
</reference>
<dbReference type="Proteomes" id="UP000283841">
    <property type="component" value="Unassembled WGS sequence"/>
</dbReference>
<dbReference type="GO" id="GO:0016787">
    <property type="term" value="F:hydrolase activity"/>
    <property type="evidence" value="ECO:0007669"/>
    <property type="project" value="UniProtKB-KW"/>
</dbReference>
<evidence type="ECO:0000256" key="1">
    <source>
        <dbReference type="ARBA" id="ARBA00022801"/>
    </source>
</evidence>
<dbReference type="InterPro" id="IPR029058">
    <property type="entry name" value="AB_hydrolase_fold"/>
</dbReference>
<dbReference type="EMBL" id="RCNU01000004">
    <property type="protein sequence ID" value="RWQ96400.1"/>
    <property type="molecule type" value="Genomic_DNA"/>
</dbReference>
<gene>
    <name evidence="4" type="ORF">C8Q69DRAFT_465147</name>
</gene>
<organism evidence="4 5">
    <name type="scientific">Byssochlamys spectabilis</name>
    <name type="common">Paecilomyces variotii</name>
    <dbReference type="NCBI Taxonomy" id="264951"/>
    <lineage>
        <taxon>Eukaryota</taxon>
        <taxon>Fungi</taxon>
        <taxon>Dikarya</taxon>
        <taxon>Ascomycota</taxon>
        <taxon>Pezizomycotina</taxon>
        <taxon>Eurotiomycetes</taxon>
        <taxon>Eurotiomycetidae</taxon>
        <taxon>Eurotiales</taxon>
        <taxon>Thermoascaceae</taxon>
        <taxon>Paecilomyces</taxon>
    </lineage>
</organism>
<feature type="compositionally biased region" description="Polar residues" evidence="2">
    <location>
        <begin position="300"/>
        <end position="309"/>
    </location>
</feature>
<evidence type="ECO:0000313" key="5">
    <source>
        <dbReference type="Proteomes" id="UP000283841"/>
    </source>
</evidence>
<evidence type="ECO:0000256" key="2">
    <source>
        <dbReference type="SAM" id="MobiDB-lite"/>
    </source>
</evidence>
<dbReference type="GeneID" id="39599744"/>
<protein>
    <submittedName>
        <fullName evidence="4">Serine hydrolase-domain-containing protein</fullName>
    </submittedName>
</protein>
<dbReference type="STRING" id="264951.A0A443HXB9"/>
<proteinExistence type="predicted"/>
<dbReference type="RefSeq" id="XP_028486045.1">
    <property type="nucleotide sequence ID" value="XM_028630467.1"/>
</dbReference>
<feature type="region of interest" description="Disordered" evidence="2">
    <location>
        <begin position="268"/>
        <end position="309"/>
    </location>
</feature>
<dbReference type="InterPro" id="IPR005645">
    <property type="entry name" value="FSH-like_dom"/>
</dbReference>
<dbReference type="SUPFAM" id="SSF53474">
    <property type="entry name" value="alpha/beta-Hydrolases"/>
    <property type="match status" value="1"/>
</dbReference>
<evidence type="ECO:0000313" key="4">
    <source>
        <dbReference type="EMBL" id="RWQ96400.1"/>
    </source>
</evidence>
<dbReference type="PANTHER" id="PTHR48070">
    <property type="entry name" value="ESTERASE OVCA2"/>
    <property type="match status" value="1"/>
</dbReference>
<name>A0A443HXB9_BYSSP</name>
<feature type="domain" description="Serine hydrolase" evidence="3">
    <location>
        <begin position="11"/>
        <end position="256"/>
    </location>
</feature>
<dbReference type="AlphaFoldDB" id="A0A443HXB9"/>
<evidence type="ECO:0000259" key="3">
    <source>
        <dbReference type="Pfam" id="PF03959"/>
    </source>
</evidence>
<sequence length="343" mass="38131">MGLNTTTDYPKKFRILMIHGFAASGQKFEAKARPISDRINELLTPKIIDEFAGGIEFLYPDAPIVLECPIGLEERRDDDADDKDKNGQSTIEEEPRDLSNRAWWYGRDTIHAYKGLEDSLSSVATFIRNRPIHGVIGFSQGAAMSGMITSILDCRDNPSKVAALRGQGLPVDDFLNLPGQHPLRFFIGCGGYQGTLKYYGSLYDWPIQTPSCHTIADIDGVVEDYRTINLARCFSSAKMVHYFGSHFVPRDRATVQTLACFAVKNSCSGPASDGVPSVAPSLSQPAKRNASKDRDDNRLGYTNSQKSLQSAKRRKIFTLRSRRKQVVSTRQIVPAFNHSCFVV</sequence>
<dbReference type="GO" id="GO:0019748">
    <property type="term" value="P:secondary metabolic process"/>
    <property type="evidence" value="ECO:0007669"/>
    <property type="project" value="TreeGrafter"/>
</dbReference>
<dbReference type="Pfam" id="PF03959">
    <property type="entry name" value="FSH1"/>
    <property type="match status" value="1"/>
</dbReference>
<dbReference type="VEuPathDB" id="FungiDB:C8Q69DRAFT_465147"/>
<dbReference type="InterPro" id="IPR050593">
    <property type="entry name" value="LovG"/>
</dbReference>
<dbReference type="GO" id="GO:0005737">
    <property type="term" value="C:cytoplasm"/>
    <property type="evidence" value="ECO:0007669"/>
    <property type="project" value="TreeGrafter"/>
</dbReference>
<keyword evidence="1 4" id="KW-0378">Hydrolase</keyword>
<keyword evidence="5" id="KW-1185">Reference proteome</keyword>
<dbReference type="Gene3D" id="3.40.50.1820">
    <property type="entry name" value="alpha/beta hydrolase"/>
    <property type="match status" value="1"/>
</dbReference>
<dbReference type="PANTHER" id="PTHR48070:SF6">
    <property type="entry name" value="ESTERASE OVCA2"/>
    <property type="match status" value="1"/>
</dbReference>
<feature type="compositionally biased region" description="Basic and acidic residues" evidence="2">
    <location>
        <begin position="75"/>
        <end position="86"/>
    </location>
</feature>
<feature type="region of interest" description="Disordered" evidence="2">
    <location>
        <begin position="75"/>
        <end position="94"/>
    </location>
</feature>
<dbReference type="GO" id="GO:0005634">
    <property type="term" value="C:nucleus"/>
    <property type="evidence" value="ECO:0007669"/>
    <property type="project" value="TreeGrafter"/>
</dbReference>
<comment type="caution">
    <text evidence="4">The sequence shown here is derived from an EMBL/GenBank/DDBJ whole genome shotgun (WGS) entry which is preliminary data.</text>
</comment>